<proteinExistence type="predicted"/>
<dbReference type="EMBL" id="MK288021">
    <property type="protein sequence ID" value="AZU98860.1"/>
    <property type="molecule type" value="Genomic_DNA"/>
</dbReference>
<sequence>MMKDNEIHKRYPQFGKAQTEDKLIEEAMRAEVIFGKKVKVVMNPEYYKKYFKDAEPSKETLEKIKKTKGGYWSGVAGYNIETSTLVDTYIFEFEVY</sequence>
<protein>
    <submittedName>
        <fullName evidence="1">Uncharacterized protein</fullName>
    </submittedName>
</protein>
<organism evidence="1 2">
    <name type="scientific">Bacillus phage pW2</name>
    <dbReference type="NCBI Taxonomy" id="2500559"/>
    <lineage>
        <taxon>Viruses</taxon>
        <taxon>Duplodnaviria</taxon>
        <taxon>Heunggongvirae</taxon>
        <taxon>Uroviricota</taxon>
        <taxon>Caudoviricetes</taxon>
        <taxon>Joanripponvirinae</taxon>
        <taxon>Sophritavirus</taxon>
        <taxon>Sophritavirus pW2</taxon>
    </lineage>
</organism>
<dbReference type="Proteomes" id="UP000287896">
    <property type="component" value="Segment"/>
</dbReference>
<evidence type="ECO:0000313" key="2">
    <source>
        <dbReference type="Proteomes" id="UP000287896"/>
    </source>
</evidence>
<keyword evidence="2" id="KW-1185">Reference proteome</keyword>
<accession>A0A3Q9R7B4</accession>
<reference evidence="1 2" key="1">
    <citation type="submission" date="2018-12" db="EMBL/GenBank/DDBJ databases">
        <title>Characterization of a novel siphovirus infacting Bacillus anthracis.</title>
        <authorList>
            <person name="Hu X."/>
            <person name="Wan X."/>
            <person name="Geng P."/>
            <person name="Yuan Z."/>
        </authorList>
    </citation>
    <scope>NUCLEOTIDE SEQUENCE [LARGE SCALE GENOMIC DNA]</scope>
</reference>
<name>A0A3Q9R7B4_9CAUD</name>
<evidence type="ECO:0000313" key="1">
    <source>
        <dbReference type="EMBL" id="AZU98860.1"/>
    </source>
</evidence>
<gene>
    <name evidence="1" type="ORF">pW2_20</name>
</gene>